<reference evidence="3 4" key="1">
    <citation type="submission" date="2018-03" db="EMBL/GenBank/DDBJ databases">
        <authorList>
            <person name="Guldener U."/>
        </authorList>
    </citation>
    <scope>NUCLEOTIDE SEQUENCE [LARGE SCALE GENOMIC DNA]</scope>
    <source>
        <strain evidence="3 4">NBRC100155</strain>
    </source>
</reference>
<keyword evidence="2" id="KW-1133">Transmembrane helix</keyword>
<accession>A0A5C3EJQ9</accession>
<evidence type="ECO:0000256" key="2">
    <source>
        <dbReference type="SAM" id="Phobius"/>
    </source>
</evidence>
<keyword evidence="2" id="KW-0812">Transmembrane</keyword>
<evidence type="ECO:0000313" key="3">
    <source>
        <dbReference type="EMBL" id="SPO29886.1"/>
    </source>
</evidence>
<feature type="transmembrane region" description="Helical" evidence="2">
    <location>
        <begin position="347"/>
        <end position="368"/>
    </location>
</feature>
<dbReference type="Proteomes" id="UP000324022">
    <property type="component" value="Unassembled WGS sequence"/>
</dbReference>
<feature type="transmembrane region" description="Helical" evidence="2">
    <location>
        <begin position="228"/>
        <end position="246"/>
    </location>
</feature>
<protein>
    <submittedName>
        <fullName evidence="3">Uncharacterized protein</fullName>
    </submittedName>
</protein>
<dbReference type="OrthoDB" id="10523317at2759"/>
<feature type="compositionally biased region" description="Low complexity" evidence="1">
    <location>
        <begin position="59"/>
        <end position="74"/>
    </location>
</feature>
<proteinExistence type="predicted"/>
<feature type="compositionally biased region" description="Basic and acidic residues" evidence="1">
    <location>
        <begin position="445"/>
        <end position="455"/>
    </location>
</feature>
<organism evidence="3 4">
    <name type="scientific">Ustilago trichophora</name>
    <dbReference type="NCBI Taxonomy" id="86804"/>
    <lineage>
        <taxon>Eukaryota</taxon>
        <taxon>Fungi</taxon>
        <taxon>Dikarya</taxon>
        <taxon>Basidiomycota</taxon>
        <taxon>Ustilaginomycotina</taxon>
        <taxon>Ustilaginomycetes</taxon>
        <taxon>Ustilaginales</taxon>
        <taxon>Ustilaginaceae</taxon>
        <taxon>Ustilago</taxon>
    </lineage>
</organism>
<feature type="compositionally biased region" description="Low complexity" evidence="1">
    <location>
        <begin position="8"/>
        <end position="34"/>
    </location>
</feature>
<name>A0A5C3EJQ9_9BASI</name>
<keyword evidence="4" id="KW-1185">Reference proteome</keyword>
<evidence type="ECO:0000313" key="4">
    <source>
        <dbReference type="Proteomes" id="UP000324022"/>
    </source>
</evidence>
<feature type="transmembrane region" description="Helical" evidence="2">
    <location>
        <begin position="258"/>
        <end position="280"/>
    </location>
</feature>
<feature type="transmembrane region" description="Helical" evidence="2">
    <location>
        <begin position="314"/>
        <end position="335"/>
    </location>
</feature>
<feature type="region of interest" description="Disordered" evidence="1">
    <location>
        <begin position="1"/>
        <end position="76"/>
    </location>
</feature>
<gene>
    <name evidence="3" type="ORF">UTRI_06162_B</name>
</gene>
<dbReference type="AlphaFoldDB" id="A0A5C3EJQ9"/>
<sequence>MSRVISDARYSSPRSSPASKAATRATHIYASASRSAEESSRAYPEAEYESSKDTLRSHLPPAALSTAALSSTPPRSLSDPFAHAGVAFQPSPNISTKYGARRASWAPASSSGIKEGPGGYDDPLRQFAGKKVAYGPGFYIPPPGYLASSLGMVYDNEGAPGSGKSQGEVGAAAKSPHYRMQDGPLVRERNGEQVNVMDGVRQAGRQSRARCSPLTATQRASPSSSGTLVIWAILAILLAGIQTLMLEKYESKQSKMCISLSNAALCLELYSVWIGVVGILGSTSLCRSPSEGYSAASPSRHNKKSFTSSMLDSLPSICGLTICLGAIIQLVALITSAVQSQESSTRYSVIISILFALVSTSIIILKSLHTNGHLCSSSSSFNNNNNNNNNNTGRCKHNSRTTLPISEHRKPPKAQPASRQSSISSHGGKYVPDYGLDSDTDSDDDNPRAKRPRADWTDQVLDGLIRSPLLDMPNHF</sequence>
<feature type="compositionally biased region" description="Low complexity" evidence="1">
    <location>
        <begin position="381"/>
        <end position="391"/>
    </location>
</feature>
<feature type="region of interest" description="Disordered" evidence="1">
    <location>
        <begin position="381"/>
        <end position="455"/>
    </location>
</feature>
<evidence type="ECO:0000256" key="1">
    <source>
        <dbReference type="SAM" id="MobiDB-lite"/>
    </source>
</evidence>
<keyword evidence="2" id="KW-0472">Membrane</keyword>
<dbReference type="EMBL" id="OOIN01000030">
    <property type="protein sequence ID" value="SPO29886.1"/>
    <property type="molecule type" value="Genomic_DNA"/>
</dbReference>